<dbReference type="SUPFAM" id="SSF56317">
    <property type="entry name" value="Carbon-nitrogen hydrolase"/>
    <property type="match status" value="1"/>
</dbReference>
<dbReference type="Proteomes" id="UP000470771">
    <property type="component" value="Unassembled WGS sequence"/>
</dbReference>
<dbReference type="NCBIfam" id="TIGR00546">
    <property type="entry name" value="lnt"/>
    <property type="match status" value="1"/>
</dbReference>
<feature type="transmembrane region" description="Helical" evidence="9">
    <location>
        <begin position="193"/>
        <end position="212"/>
    </location>
</feature>
<dbReference type="InterPro" id="IPR045378">
    <property type="entry name" value="LNT_N"/>
</dbReference>
<evidence type="ECO:0000256" key="9">
    <source>
        <dbReference type="HAMAP-Rule" id="MF_01148"/>
    </source>
</evidence>
<protein>
    <recommendedName>
        <fullName evidence="9">Apolipoprotein N-acyltransferase</fullName>
        <shortName evidence="9">ALP N-acyltransferase</shortName>
        <ecNumber evidence="9">2.3.1.269</ecNumber>
    </recommendedName>
</protein>
<dbReference type="InterPro" id="IPR003010">
    <property type="entry name" value="C-N_Hydrolase"/>
</dbReference>
<dbReference type="Pfam" id="PF00795">
    <property type="entry name" value="CN_hydrolase"/>
    <property type="match status" value="1"/>
</dbReference>
<dbReference type="Pfam" id="PF20154">
    <property type="entry name" value="LNT_N"/>
    <property type="match status" value="1"/>
</dbReference>
<dbReference type="PANTHER" id="PTHR38686:SF1">
    <property type="entry name" value="APOLIPOPROTEIN N-ACYLTRANSFERASE"/>
    <property type="match status" value="1"/>
</dbReference>
<evidence type="ECO:0000256" key="4">
    <source>
        <dbReference type="ARBA" id="ARBA00022679"/>
    </source>
</evidence>
<keyword evidence="7 9" id="KW-0472">Membrane</keyword>
<keyword evidence="12" id="KW-1185">Reference proteome</keyword>
<evidence type="ECO:0000256" key="5">
    <source>
        <dbReference type="ARBA" id="ARBA00022692"/>
    </source>
</evidence>
<keyword evidence="8 9" id="KW-0012">Acyltransferase</keyword>
<feature type="transmembrane region" description="Helical" evidence="9">
    <location>
        <begin position="30"/>
        <end position="46"/>
    </location>
</feature>
<comment type="pathway">
    <text evidence="9">Protein modification; lipoprotein biosynthesis (N-acyl transfer).</text>
</comment>
<feature type="transmembrane region" description="Helical" evidence="9">
    <location>
        <begin position="58"/>
        <end position="76"/>
    </location>
</feature>
<dbReference type="PANTHER" id="PTHR38686">
    <property type="entry name" value="APOLIPOPROTEIN N-ACYLTRANSFERASE"/>
    <property type="match status" value="1"/>
</dbReference>
<feature type="transmembrane region" description="Helical" evidence="9">
    <location>
        <begin position="162"/>
        <end position="181"/>
    </location>
</feature>
<evidence type="ECO:0000313" key="12">
    <source>
        <dbReference type="Proteomes" id="UP000470771"/>
    </source>
</evidence>
<dbReference type="EMBL" id="WWNE01000004">
    <property type="protein sequence ID" value="NBG65264.1"/>
    <property type="molecule type" value="Genomic_DNA"/>
</dbReference>
<dbReference type="GO" id="GO:0016410">
    <property type="term" value="F:N-acyltransferase activity"/>
    <property type="evidence" value="ECO:0007669"/>
    <property type="project" value="UniProtKB-UniRule"/>
</dbReference>
<dbReference type="Gene3D" id="3.60.110.10">
    <property type="entry name" value="Carbon-nitrogen hydrolase"/>
    <property type="match status" value="1"/>
</dbReference>
<sequence>MTRIKNTLLSTLSGLLLAFAWPETPGITFLIFFALVPLLIVEHNLSKASQNNSVSVFLHSYLTFFVFNLITTWWIYYASLPGAIMAIVFNSFFMAAVFFFFHLVKTRVGKKEGYIGLVILWIAFEYLHLNWELSWSWLTFGNAFANTPDWIQWYEYTGHLGGSLWILVVNLVVFFIFRNIALLKQNMMQQVGLIVFLLMILVGPMIWSLQLFDKYAESVDPVEVVVVQPNIDPYNEKFGGISESEQIDRIFDLAEREVDENTDYIVAPETSFPANYWEHELDFIYGTERARETIKKFPRVTFVGGLSTAKLYTEGEEYPYTARSFGKDSPGRYDIYNAALQIDSTPNIPLHRKSKLVLGVEKLPFRKYLSFIDKFSIKLGGATGSLGYQEHPTNFESTEHTVIAPVICYESVYPEYVGEYISQGAELIFIITNDGWWDNTAGYRQHLAYARILAISYRRSIARSANTGISAFINQKGEVFQKTAWWEQAVIKAQLNKNDTITVYADYGDIIGRSAAFIAPLLLLLAFVRKLSAK</sequence>
<evidence type="ECO:0000256" key="6">
    <source>
        <dbReference type="ARBA" id="ARBA00022989"/>
    </source>
</evidence>
<keyword evidence="6 9" id="KW-1133">Transmembrane helix</keyword>
<feature type="transmembrane region" description="Helical" evidence="9">
    <location>
        <begin position="82"/>
        <end position="101"/>
    </location>
</feature>
<accession>A0A6N9NHG2</accession>
<evidence type="ECO:0000256" key="7">
    <source>
        <dbReference type="ARBA" id="ARBA00023136"/>
    </source>
</evidence>
<dbReference type="EC" id="2.3.1.269" evidence="9"/>
<organism evidence="11 12">
    <name type="scientific">Acidiluteibacter ferrifornacis</name>
    <dbReference type="NCBI Taxonomy" id="2692424"/>
    <lineage>
        <taxon>Bacteria</taxon>
        <taxon>Pseudomonadati</taxon>
        <taxon>Bacteroidota</taxon>
        <taxon>Flavobacteriia</taxon>
        <taxon>Flavobacteriales</taxon>
        <taxon>Cryomorphaceae</taxon>
        <taxon>Acidiluteibacter</taxon>
    </lineage>
</organism>
<evidence type="ECO:0000313" key="11">
    <source>
        <dbReference type="EMBL" id="NBG65264.1"/>
    </source>
</evidence>
<dbReference type="AlphaFoldDB" id="A0A6N9NHG2"/>
<keyword evidence="5 9" id="KW-0812">Transmembrane</keyword>
<comment type="similarity">
    <text evidence="2 9">Belongs to the CN hydrolase family. Apolipoprotein N-acyltransferase subfamily.</text>
</comment>
<dbReference type="InterPro" id="IPR036526">
    <property type="entry name" value="C-N_Hydrolase_sf"/>
</dbReference>
<evidence type="ECO:0000256" key="2">
    <source>
        <dbReference type="ARBA" id="ARBA00010065"/>
    </source>
</evidence>
<evidence type="ECO:0000259" key="10">
    <source>
        <dbReference type="PROSITE" id="PS50263"/>
    </source>
</evidence>
<name>A0A6N9NHG2_9FLAO</name>
<dbReference type="CDD" id="cd07571">
    <property type="entry name" value="ALP_N-acyl_transferase"/>
    <property type="match status" value="1"/>
</dbReference>
<feature type="transmembrane region" description="Helical" evidence="9">
    <location>
        <begin position="113"/>
        <end position="131"/>
    </location>
</feature>
<proteinExistence type="inferred from homology"/>
<evidence type="ECO:0000256" key="1">
    <source>
        <dbReference type="ARBA" id="ARBA00004651"/>
    </source>
</evidence>
<dbReference type="InterPro" id="IPR004563">
    <property type="entry name" value="Apolipo_AcylTrfase"/>
</dbReference>
<dbReference type="HAMAP" id="MF_01148">
    <property type="entry name" value="Lnt"/>
    <property type="match status" value="1"/>
</dbReference>
<feature type="domain" description="CN hydrolase" evidence="10">
    <location>
        <begin position="222"/>
        <end position="497"/>
    </location>
</feature>
<comment type="catalytic activity">
    <reaction evidence="9">
        <text>N-terminal S-1,2-diacyl-sn-glyceryl-L-cysteinyl-[lipoprotein] + a glycerophospholipid = N-acyl-S-1,2-diacyl-sn-glyceryl-L-cysteinyl-[lipoprotein] + a 2-acyl-sn-glycero-3-phospholipid + H(+)</text>
        <dbReference type="Rhea" id="RHEA:48228"/>
        <dbReference type="Rhea" id="RHEA-COMP:14681"/>
        <dbReference type="Rhea" id="RHEA-COMP:14684"/>
        <dbReference type="ChEBI" id="CHEBI:15378"/>
        <dbReference type="ChEBI" id="CHEBI:136912"/>
        <dbReference type="ChEBI" id="CHEBI:140656"/>
        <dbReference type="ChEBI" id="CHEBI:140657"/>
        <dbReference type="ChEBI" id="CHEBI:140660"/>
        <dbReference type="EC" id="2.3.1.269"/>
    </reaction>
</comment>
<dbReference type="GO" id="GO:0005886">
    <property type="term" value="C:plasma membrane"/>
    <property type="evidence" value="ECO:0007669"/>
    <property type="project" value="UniProtKB-SubCell"/>
</dbReference>
<dbReference type="UniPathway" id="UPA00666"/>
<evidence type="ECO:0000256" key="3">
    <source>
        <dbReference type="ARBA" id="ARBA00022475"/>
    </source>
</evidence>
<dbReference type="PROSITE" id="PS50263">
    <property type="entry name" value="CN_HYDROLASE"/>
    <property type="match status" value="1"/>
</dbReference>
<evidence type="ECO:0000256" key="8">
    <source>
        <dbReference type="ARBA" id="ARBA00023315"/>
    </source>
</evidence>
<dbReference type="GO" id="GO:0042158">
    <property type="term" value="P:lipoprotein biosynthetic process"/>
    <property type="evidence" value="ECO:0007669"/>
    <property type="project" value="UniProtKB-UniRule"/>
</dbReference>
<reference evidence="11 12" key="1">
    <citation type="submission" date="2019-12" db="EMBL/GenBank/DDBJ databases">
        <authorList>
            <person name="Zhao J."/>
        </authorList>
    </citation>
    <scope>NUCLEOTIDE SEQUENCE [LARGE SCALE GENOMIC DNA]</scope>
    <source>
        <strain evidence="11 12">S-15</strain>
    </source>
</reference>
<dbReference type="RefSeq" id="WP_160632220.1">
    <property type="nucleotide sequence ID" value="NZ_WWNE01000004.1"/>
</dbReference>
<comment type="caution">
    <text evidence="11">The sequence shown here is derived from an EMBL/GenBank/DDBJ whole genome shotgun (WGS) entry which is preliminary data.</text>
</comment>
<keyword evidence="4 9" id="KW-0808">Transferase</keyword>
<keyword evidence="3 9" id="KW-1003">Cell membrane</keyword>
<comment type="function">
    <text evidence="9">Catalyzes the phospholipid dependent N-acylation of the N-terminal cysteine of apolipoprotein, the last step in lipoprotein maturation.</text>
</comment>
<gene>
    <name evidence="9 11" type="primary">lnt</name>
    <name evidence="11" type="ORF">GQN54_04000</name>
</gene>
<comment type="subcellular location">
    <subcellularLocation>
        <location evidence="1 9">Cell membrane</location>
        <topology evidence="1 9">Multi-pass membrane protein</topology>
    </subcellularLocation>
</comment>
<keyword evidence="11" id="KW-0449">Lipoprotein</keyword>